<name>A0A7J7L7E0_9MAGN</name>
<keyword evidence="1" id="KW-0805">Transcription regulation</keyword>
<dbReference type="Gene3D" id="2.170.150.80">
    <property type="entry name" value="NAC domain"/>
    <property type="match status" value="1"/>
</dbReference>
<organism evidence="7 8">
    <name type="scientific">Kingdonia uniflora</name>
    <dbReference type="NCBI Taxonomy" id="39325"/>
    <lineage>
        <taxon>Eukaryota</taxon>
        <taxon>Viridiplantae</taxon>
        <taxon>Streptophyta</taxon>
        <taxon>Embryophyta</taxon>
        <taxon>Tracheophyta</taxon>
        <taxon>Spermatophyta</taxon>
        <taxon>Magnoliopsida</taxon>
        <taxon>Ranunculales</taxon>
        <taxon>Circaeasteraceae</taxon>
        <taxon>Kingdonia</taxon>
    </lineage>
</organism>
<keyword evidence="8" id="KW-1185">Reference proteome</keyword>
<proteinExistence type="predicted"/>
<accession>A0A7J7L7E0</accession>
<evidence type="ECO:0000256" key="2">
    <source>
        <dbReference type="ARBA" id="ARBA00023125"/>
    </source>
</evidence>
<dbReference type="EMBL" id="JACGCM010002569">
    <property type="protein sequence ID" value="KAF6138502.1"/>
    <property type="molecule type" value="Genomic_DNA"/>
</dbReference>
<dbReference type="EMBL" id="JACGCM010002569">
    <property type="protein sequence ID" value="KAF6138501.1"/>
    <property type="molecule type" value="Genomic_DNA"/>
</dbReference>
<sequence length="217" mass="24661">MLGAEKLPTGFRFCPTDDILFWLLDLKLRGTPDPYDPIPDQIDVYGSHPQNLQRPENLGGETVENYYYVQRRRQSNNASRPGRVIADGSGYWKSSQKKHPIKNEEGVIMGDKMGLVFCLKGKDEKGNNLETKTHWLMNEYTLPIPNGSNFTQLVISSIKYTGPVQHEAQVQSIEEEELDDDLRFAVELDGTLQSVDEEQSDDDQELTTELNSALYSF</sequence>
<gene>
    <name evidence="6" type="ORF">GIB67_022535</name>
    <name evidence="7" type="ORF">GIB67_022536</name>
</gene>
<evidence type="ECO:0000313" key="8">
    <source>
        <dbReference type="Proteomes" id="UP000541444"/>
    </source>
</evidence>
<evidence type="ECO:0000256" key="1">
    <source>
        <dbReference type="ARBA" id="ARBA00023015"/>
    </source>
</evidence>
<feature type="domain" description="NAC" evidence="5">
    <location>
        <begin position="7"/>
        <end position="161"/>
    </location>
</feature>
<evidence type="ECO:0000313" key="7">
    <source>
        <dbReference type="EMBL" id="KAF6138502.1"/>
    </source>
</evidence>
<dbReference type="PANTHER" id="PTHR31719">
    <property type="entry name" value="NAC TRANSCRIPTION FACTOR 56"/>
    <property type="match status" value="1"/>
</dbReference>
<evidence type="ECO:0000256" key="3">
    <source>
        <dbReference type="ARBA" id="ARBA00023163"/>
    </source>
</evidence>
<dbReference type="InterPro" id="IPR003441">
    <property type="entry name" value="NAC-dom"/>
</dbReference>
<protein>
    <recommendedName>
        <fullName evidence="5">NAC domain-containing protein</fullName>
    </recommendedName>
</protein>
<keyword evidence="3" id="KW-0804">Transcription</keyword>
<reference evidence="7 8" key="1">
    <citation type="journal article" date="2020" name="IScience">
        <title>Genome Sequencing of the Endangered Kingdonia uniflora (Circaeasteraceae, Ranunculales) Reveals Potential Mechanisms of Evolutionary Specialization.</title>
        <authorList>
            <person name="Sun Y."/>
            <person name="Deng T."/>
            <person name="Zhang A."/>
            <person name="Moore M.J."/>
            <person name="Landis J.B."/>
            <person name="Lin N."/>
            <person name="Zhang H."/>
            <person name="Zhang X."/>
            <person name="Huang J."/>
            <person name="Zhang X."/>
            <person name="Sun H."/>
            <person name="Wang H."/>
        </authorList>
    </citation>
    <scope>NUCLEOTIDE SEQUENCE [LARGE SCALE GENOMIC DNA]</scope>
    <source>
        <strain evidence="7">TB1705</strain>
        <tissue evidence="7">Leaf</tissue>
    </source>
</reference>
<keyword evidence="2" id="KW-0238">DNA-binding</keyword>
<evidence type="ECO:0000259" key="5">
    <source>
        <dbReference type="PROSITE" id="PS51005"/>
    </source>
</evidence>
<comment type="caution">
    <text evidence="7">The sequence shown here is derived from an EMBL/GenBank/DDBJ whole genome shotgun (WGS) entry which is preliminary data.</text>
</comment>
<dbReference type="PANTHER" id="PTHR31719:SF94">
    <property type="entry name" value="PROTEIN ATAF2"/>
    <property type="match status" value="1"/>
</dbReference>
<dbReference type="GO" id="GO:0006355">
    <property type="term" value="P:regulation of DNA-templated transcription"/>
    <property type="evidence" value="ECO:0007669"/>
    <property type="project" value="InterPro"/>
</dbReference>
<dbReference type="Proteomes" id="UP000541444">
    <property type="component" value="Unassembled WGS sequence"/>
</dbReference>
<dbReference type="GO" id="GO:0003677">
    <property type="term" value="F:DNA binding"/>
    <property type="evidence" value="ECO:0007669"/>
    <property type="project" value="UniProtKB-KW"/>
</dbReference>
<dbReference type="OrthoDB" id="774757at2759"/>
<evidence type="ECO:0000256" key="4">
    <source>
        <dbReference type="ARBA" id="ARBA00023242"/>
    </source>
</evidence>
<dbReference type="AlphaFoldDB" id="A0A7J7L7E0"/>
<keyword evidence="4" id="KW-0539">Nucleus</keyword>
<dbReference type="InterPro" id="IPR036093">
    <property type="entry name" value="NAC_dom_sf"/>
</dbReference>
<dbReference type="PROSITE" id="PS51005">
    <property type="entry name" value="NAC"/>
    <property type="match status" value="1"/>
</dbReference>
<evidence type="ECO:0000313" key="6">
    <source>
        <dbReference type="EMBL" id="KAF6138501.1"/>
    </source>
</evidence>
<dbReference type="Pfam" id="PF02365">
    <property type="entry name" value="NAM"/>
    <property type="match status" value="1"/>
</dbReference>
<dbReference type="SUPFAM" id="SSF101941">
    <property type="entry name" value="NAC domain"/>
    <property type="match status" value="1"/>
</dbReference>